<dbReference type="Pfam" id="PF05147">
    <property type="entry name" value="LANC_like"/>
    <property type="match status" value="1"/>
</dbReference>
<gene>
    <name evidence="1" type="ORF">CTOB1V02_LOCUS10591</name>
</gene>
<organism evidence="1">
    <name type="scientific">Cyprideis torosa</name>
    <dbReference type="NCBI Taxonomy" id="163714"/>
    <lineage>
        <taxon>Eukaryota</taxon>
        <taxon>Metazoa</taxon>
        <taxon>Ecdysozoa</taxon>
        <taxon>Arthropoda</taxon>
        <taxon>Crustacea</taxon>
        <taxon>Oligostraca</taxon>
        <taxon>Ostracoda</taxon>
        <taxon>Podocopa</taxon>
        <taxon>Podocopida</taxon>
        <taxon>Cytherocopina</taxon>
        <taxon>Cytheroidea</taxon>
        <taxon>Cytherideidae</taxon>
        <taxon>Cyprideis</taxon>
    </lineage>
</organism>
<feature type="non-terminal residue" evidence="1">
    <location>
        <position position="324"/>
    </location>
</feature>
<protein>
    <submittedName>
        <fullName evidence="1">Uncharacterized protein</fullName>
    </submittedName>
</protein>
<dbReference type="GO" id="GO:0031179">
    <property type="term" value="P:peptide modification"/>
    <property type="evidence" value="ECO:0007669"/>
    <property type="project" value="InterPro"/>
</dbReference>
<dbReference type="PANTHER" id="PTHR12736">
    <property type="entry name" value="LANC-LIKE PROTEIN"/>
    <property type="match status" value="1"/>
</dbReference>
<dbReference type="PRINTS" id="PR01950">
    <property type="entry name" value="LANCSUPER"/>
</dbReference>
<dbReference type="AlphaFoldDB" id="A0A7R8ZPY5"/>
<dbReference type="SUPFAM" id="SSF158745">
    <property type="entry name" value="LanC-like"/>
    <property type="match status" value="1"/>
</dbReference>
<name>A0A7R8ZPY5_9CRUS</name>
<dbReference type="EMBL" id="OB665110">
    <property type="protein sequence ID" value="CAD7232764.1"/>
    <property type="molecule type" value="Genomic_DNA"/>
</dbReference>
<evidence type="ECO:0000313" key="1">
    <source>
        <dbReference type="EMBL" id="CAD7232764.1"/>
    </source>
</evidence>
<reference evidence="1" key="1">
    <citation type="submission" date="2020-11" db="EMBL/GenBank/DDBJ databases">
        <authorList>
            <person name="Tran Van P."/>
        </authorList>
    </citation>
    <scope>NUCLEOTIDE SEQUENCE</scope>
</reference>
<accession>A0A7R8ZPY5</accession>
<dbReference type="Gene3D" id="1.50.10.10">
    <property type="match status" value="1"/>
</dbReference>
<dbReference type="GO" id="GO:0005975">
    <property type="term" value="P:carbohydrate metabolic process"/>
    <property type="evidence" value="ECO:0007669"/>
    <property type="project" value="InterPro"/>
</dbReference>
<dbReference type="PANTHER" id="PTHR12736:SF21">
    <property type="entry name" value="LANC-LIKE PROTEIN 2"/>
    <property type="match status" value="1"/>
</dbReference>
<dbReference type="InterPro" id="IPR007822">
    <property type="entry name" value="LANC-like"/>
</dbReference>
<dbReference type="GO" id="GO:0005886">
    <property type="term" value="C:plasma membrane"/>
    <property type="evidence" value="ECO:0007669"/>
    <property type="project" value="TreeGrafter"/>
</dbReference>
<proteinExistence type="predicted"/>
<dbReference type="InterPro" id="IPR012341">
    <property type="entry name" value="6hp_glycosidase-like_sf"/>
</dbReference>
<sequence length="324" mass="36864">MDSMTEEMLLKEKERALSLLTPNFFLHKKRGGDVFENPYEDFYTRGESEFLGPKKDALRAGFRKENERMIHFVLQTMNNYYDNRTMDFNDKSVYSGVGGVIGVYYHLGKLRGDPSLESRAERLLGMALDGLEDVLDSRRRPSMLLGEGGLLAVGAVISYHAGNEELAKKMYSHLCDFEDVFMDENSDLPDNLALGRAGHLLCHIYLMSKGASELVDSLYVERCVSFLLNRGRGSKHVLGRWPTPLYYPSGEEKPKGGDMSDRENDMGTLYGMTGILYVLLKSRSFMSRSEFFHSMQPTIRYLVESYMSPSYPYYKSLHDLSSGD</sequence>